<feature type="domain" description="Fe-containing alcohol dehydrogenase-like C-terminal" evidence="8">
    <location>
        <begin position="244"/>
        <end position="430"/>
    </location>
</feature>
<dbReference type="InterPro" id="IPR039697">
    <property type="entry name" value="Alcohol_dehydrogenase_Fe"/>
</dbReference>
<dbReference type="GeneID" id="38667649"/>
<proteinExistence type="inferred from homology"/>
<dbReference type="RefSeq" id="WP_229768274.1">
    <property type="nucleotide sequence ID" value="NZ_AP018553.1"/>
</dbReference>
<dbReference type="GO" id="GO:0046872">
    <property type="term" value="F:metal ion binding"/>
    <property type="evidence" value="ECO:0007669"/>
    <property type="project" value="InterPro"/>
</dbReference>
<dbReference type="KEGG" id="sacd:HS1genome_2192"/>
<dbReference type="EMBL" id="AP018553">
    <property type="protein sequence ID" value="BBD73803.1"/>
    <property type="molecule type" value="Genomic_DNA"/>
</dbReference>
<evidence type="ECO:0000313" key="10">
    <source>
        <dbReference type="EMBL" id="GGU03618.1"/>
    </source>
</evidence>
<evidence type="ECO:0000256" key="1">
    <source>
        <dbReference type="ARBA" id="ARBA00000813"/>
    </source>
</evidence>
<accession>A0A348B6K1</accession>
<dbReference type="InterPro" id="IPR001670">
    <property type="entry name" value="ADH_Fe/GldA"/>
</dbReference>
<dbReference type="Gene3D" id="1.20.1090.10">
    <property type="entry name" value="Dehydroquinate synthase-like - alpha domain"/>
    <property type="match status" value="1"/>
</dbReference>
<gene>
    <name evidence="10" type="ORF">GCM10007116_20590</name>
    <name evidence="9" type="ORF">HS1genome_2192</name>
</gene>
<keyword evidence="5" id="KW-0560">Oxidoreductase</keyword>
<dbReference type="SUPFAM" id="SSF56796">
    <property type="entry name" value="Dehydroquinate synthase-like"/>
    <property type="match status" value="1"/>
</dbReference>
<evidence type="ECO:0000256" key="2">
    <source>
        <dbReference type="ARBA" id="ARBA00010005"/>
    </source>
</evidence>
<dbReference type="Proteomes" id="UP000276741">
    <property type="component" value="Chromosome"/>
</dbReference>
<comment type="catalytic activity">
    <reaction evidence="6">
        <text>4-hydroxybutanoate + 2-oxoglutarate = (R)-2-hydroxyglutarate + succinate semialdehyde</text>
        <dbReference type="Rhea" id="RHEA:24734"/>
        <dbReference type="ChEBI" id="CHEBI:15801"/>
        <dbReference type="ChEBI" id="CHEBI:16724"/>
        <dbReference type="ChEBI" id="CHEBI:16810"/>
        <dbReference type="ChEBI" id="CHEBI:57706"/>
        <dbReference type="EC" id="1.1.99.24"/>
    </reaction>
</comment>
<evidence type="ECO:0000313" key="11">
    <source>
        <dbReference type="Proteomes" id="UP000276741"/>
    </source>
</evidence>
<evidence type="ECO:0000256" key="4">
    <source>
        <dbReference type="ARBA" id="ARBA00022946"/>
    </source>
</evidence>
<dbReference type="GO" id="GO:0047988">
    <property type="term" value="F:hydroxyacid-oxoacid transhydrogenase activity"/>
    <property type="evidence" value="ECO:0007669"/>
    <property type="project" value="UniProtKB-EC"/>
</dbReference>
<evidence type="ECO:0000313" key="9">
    <source>
        <dbReference type="EMBL" id="BBD73803.1"/>
    </source>
</evidence>
<dbReference type="InterPro" id="IPR056798">
    <property type="entry name" value="ADH_Fe_C"/>
</dbReference>
<comment type="similarity">
    <text evidence="2">Belongs to the iron-containing alcohol dehydrogenase family. Hydroxyacid-oxoacid transhydrogenase subfamily.</text>
</comment>
<dbReference type="InterPro" id="IPR018211">
    <property type="entry name" value="ADH_Fe_CS"/>
</dbReference>
<dbReference type="PANTHER" id="PTHR11496:SF83">
    <property type="entry name" value="HYDROXYACID-OXOACID TRANSHYDROGENASE, MITOCHONDRIAL"/>
    <property type="match status" value="1"/>
</dbReference>
<dbReference type="FunFam" id="3.40.50.1970:FF:000003">
    <property type="entry name" value="Alcohol dehydrogenase, iron-containing"/>
    <property type="match status" value="1"/>
</dbReference>
<dbReference type="AlphaFoldDB" id="A0A348B6K1"/>
<comment type="catalytic activity">
    <reaction evidence="1">
        <text>(S)-3-hydroxybutanoate + 2-oxoglutarate = (R)-2-hydroxyglutarate + acetoacetate</text>
        <dbReference type="Rhea" id="RHEA:23048"/>
        <dbReference type="ChEBI" id="CHEBI:11047"/>
        <dbReference type="ChEBI" id="CHEBI:13705"/>
        <dbReference type="ChEBI" id="CHEBI:15801"/>
        <dbReference type="ChEBI" id="CHEBI:16810"/>
        <dbReference type="EC" id="1.1.99.24"/>
    </reaction>
</comment>
<organism evidence="9 11">
    <name type="scientific">Sulfodiicoccus acidiphilus</name>
    <dbReference type="NCBI Taxonomy" id="1670455"/>
    <lineage>
        <taxon>Archaea</taxon>
        <taxon>Thermoproteota</taxon>
        <taxon>Thermoprotei</taxon>
        <taxon>Sulfolobales</taxon>
        <taxon>Sulfolobaceae</taxon>
        <taxon>Sulfodiicoccus</taxon>
    </lineage>
</organism>
<evidence type="ECO:0000256" key="5">
    <source>
        <dbReference type="ARBA" id="ARBA00023002"/>
    </source>
</evidence>
<dbReference type="InterPro" id="IPR042157">
    <property type="entry name" value="HOT"/>
</dbReference>
<evidence type="ECO:0000256" key="6">
    <source>
        <dbReference type="ARBA" id="ARBA00049496"/>
    </source>
</evidence>
<evidence type="ECO:0000259" key="7">
    <source>
        <dbReference type="Pfam" id="PF00465"/>
    </source>
</evidence>
<keyword evidence="4" id="KW-0809">Transit peptide</keyword>
<dbReference type="PROSITE" id="PS00913">
    <property type="entry name" value="ADH_IRON_1"/>
    <property type="match status" value="1"/>
</dbReference>
<dbReference type="Pfam" id="PF00465">
    <property type="entry name" value="Fe-ADH"/>
    <property type="match status" value="1"/>
</dbReference>
<evidence type="ECO:0000259" key="8">
    <source>
        <dbReference type="Pfam" id="PF25137"/>
    </source>
</evidence>
<reference evidence="10" key="1">
    <citation type="journal article" date="2014" name="Int. J. Syst. Evol. Microbiol.">
        <title>Complete genome sequence of Corynebacterium casei LMG S-19264T (=DSM 44701T), isolated from a smear-ripened cheese.</title>
        <authorList>
            <consortium name="US DOE Joint Genome Institute (JGI-PGF)"/>
            <person name="Walter F."/>
            <person name="Albersmeier A."/>
            <person name="Kalinowski J."/>
            <person name="Ruckert C."/>
        </authorList>
    </citation>
    <scope>NUCLEOTIDE SEQUENCE</scope>
    <source>
        <strain evidence="10">JCM 31740</strain>
    </source>
</reference>
<evidence type="ECO:0000256" key="3">
    <source>
        <dbReference type="ARBA" id="ARBA00013182"/>
    </source>
</evidence>
<dbReference type="GO" id="GO:0004022">
    <property type="term" value="F:alcohol dehydrogenase (NAD+) activity"/>
    <property type="evidence" value="ECO:0007669"/>
    <property type="project" value="InterPro"/>
</dbReference>
<reference evidence="11" key="2">
    <citation type="submission" date="2018-04" db="EMBL/GenBank/DDBJ databases">
        <title>Complete genome sequence of Sulfodiicoccus acidiphilus strain HS-1.</title>
        <authorList>
            <person name="Sakai H.D."/>
            <person name="Kurosawa N."/>
        </authorList>
    </citation>
    <scope>NUCLEOTIDE SEQUENCE [LARGE SCALE GENOMIC DNA]</scope>
    <source>
        <strain evidence="11">HS-1</strain>
    </source>
</reference>
<reference evidence="9" key="3">
    <citation type="journal article" date="2019" name="BMC Res. Notes">
        <title>Complete genome sequence of the Sulfodiicoccus acidiphilus strain HS-1T, the first crenarchaeon that lacks polB3, isolated from an acidic hot spring in Ohwaku-dani, Hakone, Japan.</title>
        <authorList>
            <person name="Sakai H.D."/>
            <person name="Kurosawa N."/>
        </authorList>
    </citation>
    <scope>NUCLEOTIDE SEQUENCE</scope>
    <source>
        <strain evidence="9">HS-1</strain>
    </source>
</reference>
<dbReference type="EMBL" id="BMQS01000026">
    <property type="protein sequence ID" value="GGU03618.1"/>
    <property type="molecule type" value="Genomic_DNA"/>
</dbReference>
<feature type="domain" description="Alcohol dehydrogenase iron-type/glycerol dehydrogenase GldA" evidence="7">
    <location>
        <begin position="25"/>
        <end position="196"/>
    </location>
</feature>
<dbReference type="CDD" id="cd08190">
    <property type="entry name" value="HOT"/>
    <property type="match status" value="1"/>
</dbReference>
<dbReference type="Gene3D" id="3.40.50.1970">
    <property type="match status" value="1"/>
</dbReference>
<dbReference type="Proteomes" id="UP000616143">
    <property type="component" value="Unassembled WGS sequence"/>
</dbReference>
<name>A0A348B6K1_9CREN</name>
<sequence length="434" mass="47572">MIPLDPAFLAYSPLNDAVFVINIPQVKFGLGSTKEVGYEAKRLGVRNVLLVVGRKLRGTKLMEEVRSRLESEGVTVNITDHVRVEPEDTELVEAYREIKDMKIDGFVALGGGSTIDTAKVLNLLYTYPADLNDYINRPIGKGISPPGPLKPMIAIPTTAGTGSENTNVAIFDVTRLKVKTGISNQYLRPSIAIVDPLNTVTLPPMVTASSGLDVLNHAIESFTAHPYTARPAVSNPADRPVYAGSTPIGDLFASEAVRWVHRYLKRAYADPYDLEARYYMTLGASVAGIGFGHAGVHVPHAMAYPIAGMLRRWYPEDYEFGYPIAPHGISTAIPAAYAFRYLSPFAEERFSAVVRALGMEPDPGRVGDQLFEYYVKLLSSLKVPTSLRELDFTSQDLEDLVKGTLAQQRLLGLSPKQVGRRDLEEIFRSALEGG</sequence>
<dbReference type="EC" id="1.1.99.24" evidence="3"/>
<dbReference type="PANTHER" id="PTHR11496">
    <property type="entry name" value="ALCOHOL DEHYDROGENASE"/>
    <property type="match status" value="1"/>
</dbReference>
<protein>
    <recommendedName>
        <fullName evidence="3">hydroxyacid-oxoacid transhydrogenase</fullName>
        <ecNumber evidence="3">1.1.99.24</ecNumber>
    </recommendedName>
</protein>
<reference evidence="10" key="4">
    <citation type="submission" date="2020-09" db="EMBL/GenBank/DDBJ databases">
        <authorList>
            <person name="Sun Q."/>
            <person name="Ohkuma M."/>
        </authorList>
    </citation>
    <scope>NUCLEOTIDE SEQUENCE</scope>
    <source>
        <strain evidence="10">JCM 31740</strain>
    </source>
</reference>
<dbReference type="Pfam" id="PF25137">
    <property type="entry name" value="ADH_Fe_C"/>
    <property type="match status" value="1"/>
</dbReference>
<keyword evidence="11" id="KW-1185">Reference proteome</keyword>